<dbReference type="Pfam" id="PF09837">
    <property type="entry name" value="DUF2064"/>
    <property type="match status" value="1"/>
</dbReference>
<accession>A0ABY2J7R5</accession>
<dbReference type="Proteomes" id="UP000297853">
    <property type="component" value="Unassembled WGS sequence"/>
</dbReference>
<sequence>MTTIVVIAKECLPGRVKTRLHPPLSLEQAAELAAASLDDTLAALAALPATRRILAFDGVIAPLAAAGYEILPQVEGTLDVRLAAVFDACEGPTVLVGMDTPQLTSAQLEPVFTDWTDDVDAWFGFADDGGFWALALNDLADARVRGDLIRGVPMSRDDTGALQLKRLTDAGLRVSLLPTLTDVDTIDDAHRVAEIAPTGGFAEALTAMTAPSTTDGLR</sequence>
<dbReference type="PANTHER" id="PTHR36529">
    <property type="entry name" value="SLL1095 PROTEIN"/>
    <property type="match status" value="1"/>
</dbReference>
<comment type="caution">
    <text evidence="1">The sequence shown here is derived from an EMBL/GenBank/DDBJ whole genome shotgun (WGS) entry which is preliminary data.</text>
</comment>
<organism evidence="1 2">
    <name type="scientific">Cryobacterium sinapicolor</name>
    <dbReference type="NCBI Taxonomy" id="1259236"/>
    <lineage>
        <taxon>Bacteria</taxon>
        <taxon>Bacillati</taxon>
        <taxon>Actinomycetota</taxon>
        <taxon>Actinomycetes</taxon>
        <taxon>Micrococcales</taxon>
        <taxon>Microbacteriaceae</taxon>
        <taxon>Cryobacterium</taxon>
    </lineage>
</organism>
<dbReference type="SUPFAM" id="SSF53448">
    <property type="entry name" value="Nucleotide-diphospho-sugar transferases"/>
    <property type="match status" value="1"/>
</dbReference>
<dbReference type="EMBL" id="SOGQ01000034">
    <property type="protein sequence ID" value="TFD00890.1"/>
    <property type="molecule type" value="Genomic_DNA"/>
</dbReference>
<reference evidence="1 2" key="1">
    <citation type="submission" date="2019-03" db="EMBL/GenBank/DDBJ databases">
        <title>Genomics of glacier-inhabiting Cryobacterium strains.</title>
        <authorList>
            <person name="Liu Q."/>
            <person name="Xin Y.-H."/>
        </authorList>
    </citation>
    <scope>NUCLEOTIDE SEQUENCE [LARGE SCALE GENOMIC DNA]</scope>
    <source>
        <strain evidence="1 2">TMT1-23-1</strain>
    </source>
</reference>
<keyword evidence="2" id="KW-1185">Reference proteome</keyword>
<dbReference type="Gene3D" id="3.90.550.10">
    <property type="entry name" value="Spore Coat Polysaccharide Biosynthesis Protein SpsA, Chain A"/>
    <property type="match status" value="1"/>
</dbReference>
<evidence type="ECO:0000313" key="2">
    <source>
        <dbReference type="Proteomes" id="UP000297853"/>
    </source>
</evidence>
<protein>
    <submittedName>
        <fullName evidence="1">DUF2064 domain-containing protein</fullName>
    </submittedName>
</protein>
<dbReference type="InterPro" id="IPR029044">
    <property type="entry name" value="Nucleotide-diphossugar_trans"/>
</dbReference>
<dbReference type="PANTHER" id="PTHR36529:SF1">
    <property type="entry name" value="GLYCOSYLTRANSFERASE"/>
    <property type="match status" value="1"/>
</dbReference>
<dbReference type="RefSeq" id="WP_134429347.1">
    <property type="nucleotide sequence ID" value="NZ_SOGQ01000034.1"/>
</dbReference>
<proteinExistence type="predicted"/>
<dbReference type="InterPro" id="IPR018641">
    <property type="entry name" value="Trfase_1_rSAM/seldom-assoc"/>
</dbReference>
<evidence type="ECO:0000313" key="1">
    <source>
        <dbReference type="EMBL" id="TFD00890.1"/>
    </source>
</evidence>
<gene>
    <name evidence="1" type="ORF">E3T28_07255</name>
</gene>
<name>A0ABY2J7R5_9MICO</name>